<feature type="coiled-coil region" evidence="1">
    <location>
        <begin position="26"/>
        <end position="71"/>
    </location>
</feature>
<dbReference type="Proteomes" id="UP001610444">
    <property type="component" value="Unassembled WGS sequence"/>
</dbReference>
<organism evidence="3 4">
    <name type="scientific">Aspergillus pseudodeflectus</name>
    <dbReference type="NCBI Taxonomy" id="176178"/>
    <lineage>
        <taxon>Eukaryota</taxon>
        <taxon>Fungi</taxon>
        <taxon>Dikarya</taxon>
        <taxon>Ascomycota</taxon>
        <taxon>Pezizomycotina</taxon>
        <taxon>Eurotiomycetes</taxon>
        <taxon>Eurotiomycetidae</taxon>
        <taxon>Eurotiales</taxon>
        <taxon>Aspergillaceae</taxon>
        <taxon>Aspergillus</taxon>
        <taxon>Aspergillus subgen. Nidulantes</taxon>
    </lineage>
</organism>
<evidence type="ECO:0000256" key="2">
    <source>
        <dbReference type="SAM" id="MobiDB-lite"/>
    </source>
</evidence>
<feature type="region of interest" description="Disordered" evidence="2">
    <location>
        <begin position="226"/>
        <end position="265"/>
    </location>
</feature>
<dbReference type="RefSeq" id="XP_070892043.1">
    <property type="nucleotide sequence ID" value="XM_071042304.1"/>
</dbReference>
<dbReference type="EMBL" id="JBFXLR010000118">
    <property type="protein sequence ID" value="KAL2836334.1"/>
    <property type="molecule type" value="Genomic_DNA"/>
</dbReference>
<evidence type="ECO:0000256" key="1">
    <source>
        <dbReference type="SAM" id="Coils"/>
    </source>
</evidence>
<accession>A0ABR4J8E5</accession>
<evidence type="ECO:0000313" key="4">
    <source>
        <dbReference type="Proteomes" id="UP001610444"/>
    </source>
</evidence>
<name>A0ABR4J8E5_9EURO</name>
<keyword evidence="1" id="KW-0175">Coiled coil</keyword>
<protein>
    <submittedName>
        <fullName evidence="3">Uncharacterized protein</fullName>
    </submittedName>
</protein>
<keyword evidence="4" id="KW-1185">Reference proteome</keyword>
<gene>
    <name evidence="3" type="ORF">BJX68DRAFT_250762</name>
</gene>
<proteinExistence type="predicted"/>
<sequence length="338" mass="39273">MSCVAQCPNRGFIAAVFLTSNLPLAMQDDIVELRRQLEEARRAREEAERRQKEAEWRREEERRAREEAERRLQPTALFHLLDRCHEYLSQEIRVETDAALTTQGNVTDPVNRLYPKKIVPWTDFPNLQEQIWDRLERAVDFTSRPLFPSDTQLDYVATNIRDRPIYSEATLRNFERDTVDNFVEKIIEALQDDETLRREFGIEGRVAFYDRANSTSLDDSLEQMHLNDAPDAPHQPPNTNRGRGGRKGMGKQVAQSQKMAHSGWRRNRRADQFCVHLVADERQIPVYAVEFKAPHKLKVAELVAGFHEMDLERDVINQEGDTFEFYATGCRSSISRVA</sequence>
<dbReference type="GeneID" id="98157468"/>
<evidence type="ECO:0000313" key="3">
    <source>
        <dbReference type="EMBL" id="KAL2836334.1"/>
    </source>
</evidence>
<reference evidence="3 4" key="1">
    <citation type="submission" date="2024-07" db="EMBL/GenBank/DDBJ databases">
        <title>Section-level genome sequencing and comparative genomics of Aspergillus sections Usti and Cavernicolus.</title>
        <authorList>
            <consortium name="Lawrence Berkeley National Laboratory"/>
            <person name="Nybo J.L."/>
            <person name="Vesth T.C."/>
            <person name="Theobald S."/>
            <person name="Frisvad J.C."/>
            <person name="Larsen T.O."/>
            <person name="Kjaerboelling I."/>
            <person name="Rothschild-Mancinelli K."/>
            <person name="Lyhne E.K."/>
            <person name="Kogle M.E."/>
            <person name="Barry K."/>
            <person name="Clum A."/>
            <person name="Na H."/>
            <person name="Ledsgaard L."/>
            <person name="Lin J."/>
            <person name="Lipzen A."/>
            <person name="Kuo A."/>
            <person name="Riley R."/>
            <person name="Mondo S."/>
            <person name="LaButti K."/>
            <person name="Haridas S."/>
            <person name="Pangalinan J."/>
            <person name="Salamov A.A."/>
            <person name="Simmons B.A."/>
            <person name="Magnuson J.K."/>
            <person name="Chen J."/>
            <person name="Drula E."/>
            <person name="Henrissat B."/>
            <person name="Wiebenga A."/>
            <person name="Lubbers R.J."/>
            <person name="Gomes A.C."/>
            <person name="Macurrencykelacurrency M.R."/>
            <person name="Stajich J."/>
            <person name="Grigoriev I.V."/>
            <person name="Mortensen U.H."/>
            <person name="De vries R.P."/>
            <person name="Baker S.E."/>
            <person name="Andersen M.R."/>
        </authorList>
    </citation>
    <scope>NUCLEOTIDE SEQUENCE [LARGE SCALE GENOMIC DNA]</scope>
    <source>
        <strain evidence="3 4">CBS 756.74</strain>
    </source>
</reference>
<comment type="caution">
    <text evidence="3">The sequence shown here is derived from an EMBL/GenBank/DDBJ whole genome shotgun (WGS) entry which is preliminary data.</text>
</comment>